<evidence type="ECO:0000256" key="2">
    <source>
        <dbReference type="ARBA" id="ARBA00004319"/>
    </source>
</evidence>
<evidence type="ECO:0000313" key="9">
    <source>
        <dbReference type="Proteomes" id="UP001628179"/>
    </source>
</evidence>
<protein>
    <recommendedName>
        <fullName evidence="4">protein disulfide-isomerase</fullName>
        <ecNumber evidence="4">5.3.4.1</ecNumber>
    </recommendedName>
</protein>
<dbReference type="PANTHER" id="PTHR18929:SF132">
    <property type="entry name" value="PROTEIN DISULFIDE-ISOMERASE A3"/>
    <property type="match status" value="1"/>
</dbReference>
<comment type="subcellular location">
    <subcellularLocation>
        <location evidence="2">Endoplasmic reticulum lumen</location>
    </subcellularLocation>
</comment>
<accession>A0ABQ0G7F7</accession>
<dbReference type="GeneID" id="98174635"/>
<reference evidence="8 9" key="1">
    <citation type="submission" date="2024-09" db="EMBL/GenBank/DDBJ databases">
        <title>Itraconazole resistance in Madurella fahalii resulting from another homologue of gene encoding cytochrome P450 14-alpha sterol demethylase (CYP51).</title>
        <authorList>
            <person name="Yoshioka I."/>
            <person name="Fahal A.H."/>
            <person name="Kaneko S."/>
            <person name="Yaguchi T."/>
        </authorList>
    </citation>
    <scope>NUCLEOTIDE SEQUENCE [LARGE SCALE GENOMIC DNA]</scope>
    <source>
        <strain evidence="8 9">IFM 68171</strain>
    </source>
</reference>
<dbReference type="Gene3D" id="3.40.30.10">
    <property type="entry name" value="Glutaredoxin"/>
    <property type="match status" value="2"/>
</dbReference>
<dbReference type="InterPro" id="IPR036249">
    <property type="entry name" value="Thioredoxin-like_sf"/>
</dbReference>
<dbReference type="Proteomes" id="UP001628179">
    <property type="component" value="Unassembled WGS sequence"/>
</dbReference>
<keyword evidence="5" id="KW-0256">Endoplasmic reticulum</keyword>
<evidence type="ECO:0000256" key="6">
    <source>
        <dbReference type="ARBA" id="ARBA00023235"/>
    </source>
</evidence>
<dbReference type="EMBL" id="BAAFSV010000002">
    <property type="protein sequence ID" value="GAB1313682.1"/>
    <property type="molecule type" value="Genomic_DNA"/>
</dbReference>
<dbReference type="CDD" id="cd02982">
    <property type="entry name" value="PDI_b'_family"/>
    <property type="match status" value="1"/>
</dbReference>
<evidence type="ECO:0000256" key="5">
    <source>
        <dbReference type="ARBA" id="ARBA00022824"/>
    </source>
</evidence>
<keyword evidence="7" id="KW-0676">Redox-active center</keyword>
<dbReference type="PANTHER" id="PTHR18929">
    <property type="entry name" value="PROTEIN DISULFIDE ISOMERASE"/>
    <property type="match status" value="1"/>
</dbReference>
<evidence type="ECO:0000256" key="3">
    <source>
        <dbReference type="ARBA" id="ARBA00006347"/>
    </source>
</evidence>
<gene>
    <name evidence="8" type="ORF">MFIFM68171_03892</name>
</gene>
<dbReference type="CDD" id="cd02961">
    <property type="entry name" value="PDI_a_family"/>
    <property type="match status" value="1"/>
</dbReference>
<name>A0ABQ0G7F7_9PEZI</name>
<comment type="caution">
    <text evidence="8">The sequence shown here is derived from an EMBL/GenBank/DDBJ whole genome shotgun (WGS) entry which is preliminary data.</text>
</comment>
<comment type="catalytic activity">
    <reaction evidence="1">
        <text>Catalyzes the rearrangement of -S-S- bonds in proteins.</text>
        <dbReference type="EC" id="5.3.4.1"/>
    </reaction>
</comment>
<evidence type="ECO:0000256" key="4">
    <source>
        <dbReference type="ARBA" id="ARBA00012723"/>
    </source>
</evidence>
<sequence length="310" mass="35578">MSLLTDITSNGSRELEREWLALQEVEKDDNIVSFDCQVHPKFCSDLDVVSFPAIRLYHRDGRMDRYRGDRQAREIAMFLHRALRPTYFEADEQLADSLTLLDDIVIMAHPQPDDWDFFDQFRSLANKYRDRFSFVAAPPIPDEKTSTLVCYNNIDDEKRTVPDIMTVGALEKFIKMCAEPLIPELTRRNEAQYTSTGKSILHYFATTEAEKEAYRLEMRPLAKKYAEFLHFTITDANEYSGLLTKFGLKPDQKTGLVLENTNTEDIFPLTKPQELTVSAIESFLEDVTSGKLKPWNRGAGDGKGTSHDEL</sequence>
<proteinExistence type="inferred from homology"/>
<evidence type="ECO:0000256" key="1">
    <source>
        <dbReference type="ARBA" id="ARBA00001182"/>
    </source>
</evidence>
<dbReference type="EC" id="5.3.4.1" evidence="4"/>
<dbReference type="SUPFAM" id="SSF52833">
    <property type="entry name" value="Thioredoxin-like"/>
    <property type="match status" value="2"/>
</dbReference>
<dbReference type="RefSeq" id="XP_070915413.1">
    <property type="nucleotide sequence ID" value="XM_071059312.1"/>
</dbReference>
<keyword evidence="6" id="KW-0413">Isomerase</keyword>
<comment type="similarity">
    <text evidence="3">Belongs to the protein disulfide isomerase family.</text>
</comment>
<organism evidence="8 9">
    <name type="scientific">Madurella fahalii</name>
    <dbReference type="NCBI Taxonomy" id="1157608"/>
    <lineage>
        <taxon>Eukaryota</taxon>
        <taxon>Fungi</taxon>
        <taxon>Dikarya</taxon>
        <taxon>Ascomycota</taxon>
        <taxon>Pezizomycotina</taxon>
        <taxon>Sordariomycetes</taxon>
        <taxon>Sordariomycetidae</taxon>
        <taxon>Sordariales</taxon>
        <taxon>Sordariales incertae sedis</taxon>
        <taxon>Madurella</taxon>
    </lineage>
</organism>
<evidence type="ECO:0000256" key="7">
    <source>
        <dbReference type="ARBA" id="ARBA00023284"/>
    </source>
</evidence>
<dbReference type="Pfam" id="PF13848">
    <property type="entry name" value="Thioredoxin_6"/>
    <property type="match status" value="1"/>
</dbReference>
<evidence type="ECO:0000313" key="8">
    <source>
        <dbReference type="EMBL" id="GAB1313682.1"/>
    </source>
</evidence>
<keyword evidence="9" id="KW-1185">Reference proteome</keyword>